<gene>
    <name evidence="6" type="ORF">PPYR_12807</name>
</gene>
<dbReference type="InterPro" id="IPR020904">
    <property type="entry name" value="Sc_DH/Rdtase_CS"/>
</dbReference>
<dbReference type="GO" id="GO:0006006">
    <property type="term" value="P:glucose metabolic process"/>
    <property type="evidence" value="ECO:0007669"/>
    <property type="project" value="TreeGrafter"/>
</dbReference>
<evidence type="ECO:0000256" key="3">
    <source>
        <dbReference type="ARBA" id="ARBA00022857"/>
    </source>
</evidence>
<protein>
    <recommendedName>
        <fullName evidence="8">L-xylulose reductase</fullName>
    </recommendedName>
</protein>
<evidence type="ECO:0008006" key="8">
    <source>
        <dbReference type="Google" id="ProtNLM"/>
    </source>
</evidence>
<dbReference type="AlphaFoldDB" id="A0A5N4A784"/>
<dbReference type="GO" id="GO:0004090">
    <property type="term" value="F:carbonyl reductase (NADPH) activity"/>
    <property type="evidence" value="ECO:0007669"/>
    <property type="project" value="TreeGrafter"/>
</dbReference>
<dbReference type="PRINTS" id="PR00080">
    <property type="entry name" value="SDRFAMILY"/>
</dbReference>
<feature type="region of interest" description="Disordered" evidence="5">
    <location>
        <begin position="251"/>
        <end position="270"/>
    </location>
</feature>
<dbReference type="Proteomes" id="UP000327044">
    <property type="component" value="Unassembled WGS sequence"/>
</dbReference>
<comment type="subunit">
    <text evidence="2">Homotetramer.</text>
</comment>
<proteinExistence type="inferred from homology"/>
<dbReference type="Pfam" id="PF13561">
    <property type="entry name" value="adh_short_C2"/>
    <property type="match status" value="1"/>
</dbReference>
<evidence type="ECO:0000313" key="6">
    <source>
        <dbReference type="EMBL" id="KAB0793187.1"/>
    </source>
</evidence>
<dbReference type="EMBL" id="VVIM01000009">
    <property type="protein sequence ID" value="KAB0793187.1"/>
    <property type="molecule type" value="Genomic_DNA"/>
</dbReference>
<dbReference type="GO" id="GO:0050038">
    <property type="term" value="F:L-xylulose reductase (NADPH) activity"/>
    <property type="evidence" value="ECO:0007669"/>
    <property type="project" value="TreeGrafter"/>
</dbReference>
<dbReference type="InterPro" id="IPR002347">
    <property type="entry name" value="SDR_fam"/>
</dbReference>
<dbReference type="InterPro" id="IPR036291">
    <property type="entry name" value="NAD(P)-bd_dom_sf"/>
</dbReference>
<organism evidence="6 7">
    <name type="scientific">Photinus pyralis</name>
    <name type="common">Common eastern firefly</name>
    <name type="synonym">Lampyris pyralis</name>
    <dbReference type="NCBI Taxonomy" id="7054"/>
    <lineage>
        <taxon>Eukaryota</taxon>
        <taxon>Metazoa</taxon>
        <taxon>Ecdysozoa</taxon>
        <taxon>Arthropoda</taxon>
        <taxon>Hexapoda</taxon>
        <taxon>Insecta</taxon>
        <taxon>Pterygota</taxon>
        <taxon>Neoptera</taxon>
        <taxon>Endopterygota</taxon>
        <taxon>Coleoptera</taxon>
        <taxon>Polyphaga</taxon>
        <taxon>Elateriformia</taxon>
        <taxon>Elateroidea</taxon>
        <taxon>Lampyridae</taxon>
        <taxon>Lampyrinae</taxon>
        <taxon>Photinus</taxon>
    </lineage>
</organism>
<evidence type="ECO:0000313" key="7">
    <source>
        <dbReference type="Proteomes" id="UP000327044"/>
    </source>
</evidence>
<dbReference type="FunFam" id="3.40.50.720:FF:000214">
    <property type="entry name" value="L-xylulose reductase"/>
    <property type="match status" value="1"/>
</dbReference>
<evidence type="ECO:0000256" key="2">
    <source>
        <dbReference type="ARBA" id="ARBA00011881"/>
    </source>
</evidence>
<dbReference type="PANTHER" id="PTHR44252">
    <property type="entry name" value="D-ERYTHRULOSE REDUCTASE"/>
    <property type="match status" value="1"/>
</dbReference>
<dbReference type="InterPro" id="IPR051737">
    <property type="entry name" value="L-xylulose/Carbonyl_redctase"/>
</dbReference>
<dbReference type="PROSITE" id="PS00061">
    <property type="entry name" value="ADH_SHORT"/>
    <property type="match status" value="1"/>
</dbReference>
<dbReference type="PRINTS" id="PR00081">
    <property type="entry name" value="GDHRDH"/>
</dbReference>
<sequence>MDIHFNGKTALVSGAGRGIGNAIAKRLALCGAQVTALDINRDNLERLSEEVPSVKTICVDLSNWSETKEALKHVGQIDLLVNNAGIAILEPLADISDGNIDRLFSINFKAVVNLTQIVAQSLQDRNASGSIVNISSQTSMRGLREHAIYSSTKAAVDAFTRVAALELGGQNVRINCVNPTVVMTELGREVWSDQRAAEEMKTKIPLKRFAEVDEVVDAVLFLLSDKANMITGTCLSVDALIIVLSFGGHSKQRQLPAPTNTSPIAGPLDC</sequence>
<dbReference type="Gene3D" id="3.40.50.720">
    <property type="entry name" value="NAD(P)-binding Rossmann-like Domain"/>
    <property type="match status" value="1"/>
</dbReference>
<comment type="caution">
    <text evidence="6">The sequence shown here is derived from an EMBL/GenBank/DDBJ whole genome shotgun (WGS) entry which is preliminary data.</text>
</comment>
<dbReference type="GO" id="GO:0005997">
    <property type="term" value="P:xylulose metabolic process"/>
    <property type="evidence" value="ECO:0007669"/>
    <property type="project" value="TreeGrafter"/>
</dbReference>
<evidence type="ECO:0000256" key="4">
    <source>
        <dbReference type="ARBA" id="ARBA00023002"/>
    </source>
</evidence>
<evidence type="ECO:0000256" key="5">
    <source>
        <dbReference type="SAM" id="MobiDB-lite"/>
    </source>
</evidence>
<evidence type="ECO:0000256" key="1">
    <source>
        <dbReference type="ARBA" id="ARBA00006484"/>
    </source>
</evidence>
<keyword evidence="7" id="KW-1185">Reference proteome</keyword>
<reference evidence="6 7" key="1">
    <citation type="journal article" date="2018" name="Elife">
        <title>Firefly genomes illuminate parallel origins of bioluminescence in beetles.</title>
        <authorList>
            <person name="Fallon T.R."/>
            <person name="Lower S.E."/>
            <person name="Chang C.H."/>
            <person name="Bessho-Uehara M."/>
            <person name="Martin G.J."/>
            <person name="Bewick A.J."/>
            <person name="Behringer M."/>
            <person name="Debat H.J."/>
            <person name="Wong I."/>
            <person name="Day J.C."/>
            <person name="Suvorov A."/>
            <person name="Silva C.J."/>
            <person name="Stanger-Hall K.F."/>
            <person name="Hall D.W."/>
            <person name="Schmitz R.J."/>
            <person name="Nelson D.R."/>
            <person name="Lewis S.M."/>
            <person name="Shigenobu S."/>
            <person name="Bybee S.M."/>
            <person name="Larracuente A.M."/>
            <person name="Oba Y."/>
            <person name="Weng J.K."/>
        </authorList>
    </citation>
    <scope>NUCLEOTIDE SEQUENCE [LARGE SCALE GENOMIC DNA]</scope>
    <source>
        <strain evidence="6">1611_PpyrPB1</strain>
        <tissue evidence="6">Whole body</tissue>
    </source>
</reference>
<dbReference type="PANTHER" id="PTHR44252:SF3">
    <property type="entry name" value="D-ERYTHRULOSE REDUCTASE-RELATED"/>
    <property type="match status" value="1"/>
</dbReference>
<name>A0A5N4A784_PHOPY</name>
<accession>A0A5N4A784</accession>
<dbReference type="FunCoup" id="A0A5N4A784">
    <property type="interactions" value="244"/>
</dbReference>
<dbReference type="SUPFAM" id="SSF51735">
    <property type="entry name" value="NAD(P)-binding Rossmann-fold domains"/>
    <property type="match status" value="1"/>
</dbReference>
<keyword evidence="4" id="KW-0560">Oxidoreductase</keyword>
<comment type="similarity">
    <text evidence="1">Belongs to the short-chain dehydrogenases/reductases (SDR) family.</text>
</comment>
<keyword evidence="3" id="KW-0521">NADP</keyword>
<dbReference type="InParanoid" id="A0A5N4A784"/>